<evidence type="ECO:0000256" key="1">
    <source>
        <dbReference type="SAM" id="Phobius"/>
    </source>
</evidence>
<keyword evidence="1" id="KW-0812">Transmembrane</keyword>
<feature type="transmembrane region" description="Helical" evidence="1">
    <location>
        <begin position="29"/>
        <end position="50"/>
    </location>
</feature>
<name>A0A5C5XPM8_9PLAN</name>
<proteinExistence type="predicted"/>
<keyword evidence="1" id="KW-0472">Membrane</keyword>
<feature type="transmembrane region" description="Helical" evidence="1">
    <location>
        <begin position="62"/>
        <end position="83"/>
    </location>
</feature>
<accession>A0A5C5XPM8</accession>
<dbReference type="AlphaFoldDB" id="A0A5C5XPM8"/>
<gene>
    <name evidence="2" type="ORF">Pan54_44600</name>
</gene>
<keyword evidence="1" id="KW-1133">Transmembrane helix</keyword>
<dbReference type="Proteomes" id="UP000316095">
    <property type="component" value="Unassembled WGS sequence"/>
</dbReference>
<comment type="caution">
    <text evidence="2">The sequence shown here is derived from an EMBL/GenBank/DDBJ whole genome shotgun (WGS) entry which is preliminary data.</text>
</comment>
<evidence type="ECO:0000313" key="3">
    <source>
        <dbReference type="Proteomes" id="UP000316095"/>
    </source>
</evidence>
<sequence length="123" mass="14359">MFKIFSSNENHAICIFRLVESFLHSVRHYVLGFTLLLLFVTFYFGSAVPLNCLMNRIGIEEYFFTICIILFIHPFMNLATFGLPGNSISMHRRPIIFYCFIGSNRLSKFEKILKLETRSFGND</sequence>
<keyword evidence="3" id="KW-1185">Reference proteome</keyword>
<evidence type="ECO:0000313" key="2">
    <source>
        <dbReference type="EMBL" id="TWT63702.1"/>
    </source>
</evidence>
<protein>
    <submittedName>
        <fullName evidence="2">Uncharacterized protein</fullName>
    </submittedName>
</protein>
<organism evidence="2 3">
    <name type="scientific">Rubinisphaera italica</name>
    <dbReference type="NCBI Taxonomy" id="2527969"/>
    <lineage>
        <taxon>Bacteria</taxon>
        <taxon>Pseudomonadati</taxon>
        <taxon>Planctomycetota</taxon>
        <taxon>Planctomycetia</taxon>
        <taxon>Planctomycetales</taxon>
        <taxon>Planctomycetaceae</taxon>
        <taxon>Rubinisphaera</taxon>
    </lineage>
</organism>
<reference evidence="2 3" key="1">
    <citation type="submission" date="2019-02" db="EMBL/GenBank/DDBJ databases">
        <title>Deep-cultivation of Planctomycetes and their phenomic and genomic characterization uncovers novel biology.</title>
        <authorList>
            <person name="Wiegand S."/>
            <person name="Jogler M."/>
            <person name="Boedeker C."/>
            <person name="Pinto D."/>
            <person name="Vollmers J."/>
            <person name="Rivas-Marin E."/>
            <person name="Kohn T."/>
            <person name="Peeters S.H."/>
            <person name="Heuer A."/>
            <person name="Rast P."/>
            <person name="Oberbeckmann S."/>
            <person name="Bunk B."/>
            <person name="Jeske O."/>
            <person name="Meyerdierks A."/>
            <person name="Storesund J.E."/>
            <person name="Kallscheuer N."/>
            <person name="Luecker S."/>
            <person name="Lage O.M."/>
            <person name="Pohl T."/>
            <person name="Merkel B.J."/>
            <person name="Hornburger P."/>
            <person name="Mueller R.-W."/>
            <person name="Bruemmer F."/>
            <person name="Labrenz M."/>
            <person name="Spormann A.M."/>
            <person name="Op Den Camp H."/>
            <person name="Overmann J."/>
            <person name="Amann R."/>
            <person name="Jetten M.S.M."/>
            <person name="Mascher T."/>
            <person name="Medema M.H."/>
            <person name="Devos D.P."/>
            <person name="Kaster A.-K."/>
            <person name="Ovreas L."/>
            <person name="Rohde M."/>
            <person name="Galperin M.Y."/>
            <person name="Jogler C."/>
        </authorList>
    </citation>
    <scope>NUCLEOTIDE SEQUENCE [LARGE SCALE GENOMIC DNA]</scope>
    <source>
        <strain evidence="2 3">Pan54</strain>
    </source>
</reference>
<dbReference type="EMBL" id="SJPG01000001">
    <property type="protein sequence ID" value="TWT63702.1"/>
    <property type="molecule type" value="Genomic_DNA"/>
</dbReference>